<organism evidence="2 3">
    <name type="scientific">Byssothecium circinans</name>
    <dbReference type="NCBI Taxonomy" id="147558"/>
    <lineage>
        <taxon>Eukaryota</taxon>
        <taxon>Fungi</taxon>
        <taxon>Dikarya</taxon>
        <taxon>Ascomycota</taxon>
        <taxon>Pezizomycotina</taxon>
        <taxon>Dothideomycetes</taxon>
        <taxon>Pleosporomycetidae</taxon>
        <taxon>Pleosporales</taxon>
        <taxon>Massarineae</taxon>
        <taxon>Massarinaceae</taxon>
        <taxon>Byssothecium</taxon>
    </lineage>
</organism>
<feature type="region of interest" description="Disordered" evidence="1">
    <location>
        <begin position="1"/>
        <end position="64"/>
    </location>
</feature>
<sequence length="176" mass="21313">MPNRRHSQDAPPIGLHEFEMMRDRDSRYGDVSPPRWDTAEWPRKRSHYDHGDVSPLGMGQFDHPKYDANRQYRRRRPTREELHEERRMREQMMHGHLERGPRHSSRASLHLSHDAFRRFGDRNFRGFHPDYYDDEEEYPPYFASGRGFPGDFEHYGPEDFGNGPRRDWGHFRAPHW</sequence>
<dbReference type="AlphaFoldDB" id="A0A6A5UBV1"/>
<evidence type="ECO:0000256" key="1">
    <source>
        <dbReference type="SAM" id="MobiDB-lite"/>
    </source>
</evidence>
<protein>
    <submittedName>
        <fullName evidence="2">Uncharacterized protein</fullName>
    </submittedName>
</protein>
<evidence type="ECO:0000313" key="2">
    <source>
        <dbReference type="EMBL" id="KAF1962643.1"/>
    </source>
</evidence>
<feature type="compositionally biased region" description="Basic and acidic residues" evidence="1">
    <location>
        <begin position="37"/>
        <end position="52"/>
    </location>
</feature>
<accession>A0A6A5UBV1</accession>
<evidence type="ECO:0000313" key="3">
    <source>
        <dbReference type="Proteomes" id="UP000800035"/>
    </source>
</evidence>
<dbReference type="EMBL" id="ML976978">
    <property type="protein sequence ID" value="KAF1962643.1"/>
    <property type="molecule type" value="Genomic_DNA"/>
</dbReference>
<gene>
    <name evidence="2" type="ORF">CC80DRAFT_541795</name>
</gene>
<dbReference type="Proteomes" id="UP000800035">
    <property type="component" value="Unassembled WGS sequence"/>
</dbReference>
<reference evidence="2" key="1">
    <citation type="journal article" date="2020" name="Stud. Mycol.">
        <title>101 Dothideomycetes genomes: a test case for predicting lifestyles and emergence of pathogens.</title>
        <authorList>
            <person name="Haridas S."/>
            <person name="Albert R."/>
            <person name="Binder M."/>
            <person name="Bloem J."/>
            <person name="Labutti K."/>
            <person name="Salamov A."/>
            <person name="Andreopoulos B."/>
            <person name="Baker S."/>
            <person name="Barry K."/>
            <person name="Bills G."/>
            <person name="Bluhm B."/>
            <person name="Cannon C."/>
            <person name="Castanera R."/>
            <person name="Culley D."/>
            <person name="Daum C."/>
            <person name="Ezra D."/>
            <person name="Gonzalez J."/>
            <person name="Henrissat B."/>
            <person name="Kuo A."/>
            <person name="Liang C."/>
            <person name="Lipzen A."/>
            <person name="Lutzoni F."/>
            <person name="Magnuson J."/>
            <person name="Mondo S."/>
            <person name="Nolan M."/>
            <person name="Ohm R."/>
            <person name="Pangilinan J."/>
            <person name="Park H.-J."/>
            <person name="Ramirez L."/>
            <person name="Alfaro M."/>
            <person name="Sun H."/>
            <person name="Tritt A."/>
            <person name="Yoshinaga Y."/>
            <person name="Zwiers L.-H."/>
            <person name="Turgeon B."/>
            <person name="Goodwin S."/>
            <person name="Spatafora J."/>
            <person name="Crous P."/>
            <person name="Grigoriev I."/>
        </authorList>
    </citation>
    <scope>NUCLEOTIDE SEQUENCE</scope>
    <source>
        <strain evidence="2">CBS 675.92</strain>
    </source>
</reference>
<feature type="compositionally biased region" description="Basic and acidic residues" evidence="1">
    <location>
        <begin position="16"/>
        <end position="28"/>
    </location>
</feature>
<keyword evidence="3" id="KW-1185">Reference proteome</keyword>
<name>A0A6A5UBV1_9PLEO</name>
<proteinExistence type="predicted"/>